<name>A0ABD6MUM4_9PSED</name>
<dbReference type="AlphaFoldDB" id="A0ABD6MUM4"/>
<sequence length="62" mass="6816">MRFRSGSGPCATQGRAYGGLRPITDLCPPSIRCRRGFTREYASGGNGERRVEIGQQARPFRG</sequence>
<accession>A0ABD6MUM4</accession>
<proteinExistence type="predicted"/>
<evidence type="ECO:0008006" key="4">
    <source>
        <dbReference type="Google" id="ProtNLM"/>
    </source>
</evidence>
<reference evidence="2 3" key="1">
    <citation type="submission" date="2018-06" db="EMBL/GenBank/DDBJ databases">
        <title>Bacteria isolated from soil of Wuhan.</title>
        <authorList>
            <person name="Xiang W."/>
            <person name="Huang C."/>
        </authorList>
    </citation>
    <scope>NUCLEOTIDE SEQUENCE [LARGE SCALE GENOMIC DNA]</scope>
    <source>
        <strain evidence="3">xwS4</strain>
    </source>
</reference>
<gene>
    <name evidence="2" type="ORF">DM819_01300</name>
</gene>
<comment type="caution">
    <text evidence="2">The sequence shown here is derived from an EMBL/GenBank/DDBJ whole genome shotgun (WGS) entry which is preliminary data.</text>
</comment>
<dbReference type="EMBL" id="QJRE01000083">
    <property type="protein sequence ID" value="NWL44539.1"/>
    <property type="molecule type" value="Genomic_DNA"/>
</dbReference>
<evidence type="ECO:0000313" key="2">
    <source>
        <dbReference type="EMBL" id="NWL44539.1"/>
    </source>
</evidence>
<feature type="region of interest" description="Disordered" evidence="1">
    <location>
        <begin position="43"/>
        <end position="62"/>
    </location>
</feature>
<evidence type="ECO:0000313" key="3">
    <source>
        <dbReference type="Proteomes" id="UP000704738"/>
    </source>
</evidence>
<organism evidence="2 3">
    <name type="scientific">Pseudomonas hunanensis</name>
    <dbReference type="NCBI Taxonomy" id="1247546"/>
    <lineage>
        <taxon>Bacteria</taxon>
        <taxon>Pseudomonadati</taxon>
        <taxon>Pseudomonadota</taxon>
        <taxon>Gammaproteobacteria</taxon>
        <taxon>Pseudomonadales</taxon>
        <taxon>Pseudomonadaceae</taxon>
        <taxon>Pseudomonas</taxon>
    </lineage>
</organism>
<dbReference type="Proteomes" id="UP000704738">
    <property type="component" value="Unassembled WGS sequence"/>
</dbReference>
<protein>
    <recommendedName>
        <fullName evidence="4">Diguanylate phosphodiesterase</fullName>
    </recommendedName>
</protein>
<evidence type="ECO:0000256" key="1">
    <source>
        <dbReference type="SAM" id="MobiDB-lite"/>
    </source>
</evidence>